<dbReference type="Proteomes" id="UP000249467">
    <property type="component" value="Unassembled WGS sequence"/>
</dbReference>
<dbReference type="PRINTS" id="PR00080">
    <property type="entry name" value="SDRFAMILY"/>
</dbReference>
<dbReference type="GO" id="GO:0016491">
    <property type="term" value="F:oxidoreductase activity"/>
    <property type="evidence" value="ECO:0007669"/>
    <property type="project" value="UniProtKB-KW"/>
</dbReference>
<reference evidence="4 5" key="1">
    <citation type="submission" date="2018-04" db="EMBL/GenBank/DDBJ databases">
        <authorList>
            <person name="Go L.Y."/>
            <person name="Mitchell J.A."/>
        </authorList>
    </citation>
    <scope>NUCLEOTIDE SEQUENCE [LARGE SCALE GENOMIC DNA]</scope>
    <source>
        <strain evidence="4">ULC066bin1</strain>
    </source>
</reference>
<protein>
    <submittedName>
        <fullName evidence="4">Short-chain dehydrogenase</fullName>
    </submittedName>
</protein>
<dbReference type="PANTHER" id="PTHR44169:SF6">
    <property type="entry name" value="NADPH-DEPENDENT 1-ACYLDIHYDROXYACETONE PHOSPHATE REDUCTASE"/>
    <property type="match status" value="1"/>
</dbReference>
<evidence type="ECO:0000313" key="5">
    <source>
        <dbReference type="Proteomes" id="UP000249467"/>
    </source>
</evidence>
<dbReference type="InterPro" id="IPR020904">
    <property type="entry name" value="Sc_DH/Rdtase_CS"/>
</dbReference>
<dbReference type="PRINTS" id="PR00081">
    <property type="entry name" value="GDHRDH"/>
</dbReference>
<reference evidence="4 5" key="2">
    <citation type="submission" date="2018-06" db="EMBL/GenBank/DDBJ databases">
        <title>Metagenomic assembly of (sub)arctic Cyanobacteria and their associated microbiome from non-axenic cultures.</title>
        <authorList>
            <person name="Baurain D."/>
        </authorList>
    </citation>
    <scope>NUCLEOTIDE SEQUENCE [LARGE SCALE GENOMIC DNA]</scope>
    <source>
        <strain evidence="4">ULC066bin1</strain>
    </source>
</reference>
<accession>A0A2W4WQZ2</accession>
<dbReference type="Gene3D" id="3.40.50.720">
    <property type="entry name" value="NAD(P)-binding Rossmann-like Domain"/>
    <property type="match status" value="1"/>
</dbReference>
<dbReference type="InterPro" id="IPR002347">
    <property type="entry name" value="SDR_fam"/>
</dbReference>
<name>A0A2W4WQZ2_9CYAN</name>
<evidence type="ECO:0000256" key="3">
    <source>
        <dbReference type="RuleBase" id="RU000363"/>
    </source>
</evidence>
<evidence type="ECO:0000256" key="2">
    <source>
        <dbReference type="ARBA" id="ARBA00023002"/>
    </source>
</evidence>
<organism evidence="4 5">
    <name type="scientific">Pseudanabaena frigida</name>
    <dbReference type="NCBI Taxonomy" id="945775"/>
    <lineage>
        <taxon>Bacteria</taxon>
        <taxon>Bacillati</taxon>
        <taxon>Cyanobacteriota</taxon>
        <taxon>Cyanophyceae</taxon>
        <taxon>Pseudanabaenales</taxon>
        <taxon>Pseudanabaenaceae</taxon>
        <taxon>Pseudanabaena</taxon>
    </lineage>
</organism>
<dbReference type="NCBIfam" id="NF006118">
    <property type="entry name" value="PRK08264.1-4"/>
    <property type="match status" value="1"/>
</dbReference>
<dbReference type="AlphaFoldDB" id="A0A2W4WQZ2"/>
<gene>
    <name evidence="4" type="ORF">DCF19_02675</name>
</gene>
<dbReference type="Pfam" id="PF00106">
    <property type="entry name" value="adh_short"/>
    <property type="match status" value="1"/>
</dbReference>
<comment type="similarity">
    <text evidence="1 3">Belongs to the short-chain dehydrogenases/reductases (SDR) family.</text>
</comment>
<dbReference type="PANTHER" id="PTHR44169">
    <property type="entry name" value="NADPH-DEPENDENT 1-ACYLDIHYDROXYACETONE PHOSPHATE REDUCTASE"/>
    <property type="match status" value="1"/>
</dbReference>
<dbReference type="SUPFAM" id="SSF51735">
    <property type="entry name" value="NAD(P)-binding Rossmann-fold domains"/>
    <property type="match status" value="1"/>
</dbReference>
<dbReference type="InterPro" id="IPR036291">
    <property type="entry name" value="NAD(P)-bd_dom_sf"/>
</dbReference>
<proteinExistence type="inferred from homology"/>
<comment type="caution">
    <text evidence="4">The sequence shown here is derived from an EMBL/GenBank/DDBJ whole genome shotgun (WGS) entry which is preliminary data.</text>
</comment>
<sequence>MNIQGSIAFVTGANRGIGKADVEALVKAGASRIYATARSIESLKDIVAIAPDRIIPIALDITNPEQVIEAAQKAQDVTLLINNAGVLGAGGLFVESSIATAQWEMNTNYFGALSMVRAFAPILKNNGGGAIVNILSVVSVANAPVYSSYSASKAALHSLTQGIRAELASQGTQVIGVFPGPVDTDMAEAVPMDKVAPIEVANLILQAVENGIEDVYPDPVSQGVFSEIQVPLKAVEKQFAGWLPQ</sequence>
<keyword evidence="2" id="KW-0560">Oxidoreductase</keyword>
<dbReference type="PROSITE" id="PS00061">
    <property type="entry name" value="ADH_SHORT"/>
    <property type="match status" value="1"/>
</dbReference>
<evidence type="ECO:0000313" key="4">
    <source>
        <dbReference type="EMBL" id="PZO44279.1"/>
    </source>
</evidence>
<dbReference type="EMBL" id="QBML01000003">
    <property type="protein sequence ID" value="PZO44279.1"/>
    <property type="molecule type" value="Genomic_DNA"/>
</dbReference>
<evidence type="ECO:0000256" key="1">
    <source>
        <dbReference type="ARBA" id="ARBA00006484"/>
    </source>
</evidence>